<dbReference type="SUPFAM" id="SSF48452">
    <property type="entry name" value="TPR-like"/>
    <property type="match status" value="3"/>
</dbReference>
<dbReference type="AlphaFoldDB" id="A0A815Z8X2"/>
<dbReference type="Pfam" id="PF13181">
    <property type="entry name" value="TPR_8"/>
    <property type="match status" value="2"/>
</dbReference>
<dbReference type="PANTHER" id="PTHR45641">
    <property type="entry name" value="TETRATRICOPEPTIDE REPEAT PROTEIN (AFU_ORTHOLOGUE AFUA_6G03870)"/>
    <property type="match status" value="1"/>
</dbReference>
<dbReference type="InterPro" id="IPR019734">
    <property type="entry name" value="TPR_rpt"/>
</dbReference>
<name>A0A815Z8X2_9BILA</name>
<dbReference type="OrthoDB" id="5986190at2759"/>
<dbReference type="PROSITE" id="PS51996">
    <property type="entry name" value="TR_MART"/>
    <property type="match status" value="1"/>
</dbReference>
<keyword evidence="2 3" id="KW-0802">TPR repeat</keyword>
<protein>
    <submittedName>
        <fullName evidence="4">Uncharacterized protein</fullName>
    </submittedName>
</protein>
<evidence type="ECO:0000256" key="3">
    <source>
        <dbReference type="PROSITE-ProRule" id="PRU00339"/>
    </source>
</evidence>
<keyword evidence="1" id="KW-0677">Repeat</keyword>
<evidence type="ECO:0000256" key="2">
    <source>
        <dbReference type="ARBA" id="ARBA00022803"/>
    </source>
</evidence>
<comment type="caution">
    <text evidence="4">The sequence shown here is derived from an EMBL/GenBank/DDBJ whole genome shotgun (WGS) entry which is preliminary data.</text>
</comment>
<feature type="repeat" description="TPR" evidence="3">
    <location>
        <begin position="491"/>
        <end position="524"/>
    </location>
</feature>
<dbReference type="Proteomes" id="UP000663834">
    <property type="component" value="Unassembled WGS sequence"/>
</dbReference>
<dbReference type="PROSITE" id="PS50005">
    <property type="entry name" value="TPR"/>
    <property type="match status" value="4"/>
</dbReference>
<dbReference type="Gene3D" id="1.25.40.10">
    <property type="entry name" value="Tetratricopeptide repeat domain"/>
    <property type="match status" value="4"/>
</dbReference>
<feature type="repeat" description="TPR" evidence="3">
    <location>
        <begin position="880"/>
        <end position="913"/>
    </location>
</feature>
<feature type="repeat" description="TPR" evidence="3">
    <location>
        <begin position="575"/>
        <end position="608"/>
    </location>
</feature>
<dbReference type="SUPFAM" id="SSF56399">
    <property type="entry name" value="ADP-ribosylation"/>
    <property type="match status" value="1"/>
</dbReference>
<feature type="repeat" description="TPR" evidence="3">
    <location>
        <begin position="407"/>
        <end position="440"/>
    </location>
</feature>
<gene>
    <name evidence="4" type="ORF">KQP761_LOCUS19979</name>
</gene>
<evidence type="ECO:0000313" key="4">
    <source>
        <dbReference type="EMBL" id="CAF1579252.1"/>
    </source>
</evidence>
<organism evidence="4 5">
    <name type="scientific">Rotaria magnacalcarata</name>
    <dbReference type="NCBI Taxonomy" id="392030"/>
    <lineage>
        <taxon>Eukaryota</taxon>
        <taxon>Metazoa</taxon>
        <taxon>Spiralia</taxon>
        <taxon>Gnathifera</taxon>
        <taxon>Rotifera</taxon>
        <taxon>Eurotatoria</taxon>
        <taxon>Bdelloidea</taxon>
        <taxon>Philodinida</taxon>
        <taxon>Philodinidae</taxon>
        <taxon>Rotaria</taxon>
    </lineage>
</organism>
<dbReference type="SMART" id="SM00028">
    <property type="entry name" value="TPR"/>
    <property type="match status" value="11"/>
</dbReference>
<dbReference type="EMBL" id="CAJNOW010010351">
    <property type="protein sequence ID" value="CAF1579252.1"/>
    <property type="molecule type" value="Genomic_DNA"/>
</dbReference>
<dbReference type="PANTHER" id="PTHR45641:SF1">
    <property type="entry name" value="AAA+ ATPASE DOMAIN-CONTAINING PROTEIN"/>
    <property type="match status" value="1"/>
</dbReference>
<sequence>MLSFEEEICVAVLLDATDLAQNDNVDKAKMELERIGKFVEIFDDVDECVDYVTNTEDHQVLLIINEFDGENIVSVLHEVKQLKEIYVLSLNRSTNLSWIKERNKVRSVITSITSICRILESYKQDDSKQFNFVSSFSASLTDVDRKNEQEVMFMYGQLLKYILTEMGYSGCDRIQMIDFLRSHYQHPKDIEKICEFECRYDQMKPIQWYTKDWFLYRDLNQALREHDVIFLYSIRVFIKDLHQQIVNCHAKSKESTIFQVYRGMSIPTTTLDELKKKSGLLLSFNSFLSTTTNESVALMFGETPNDCPHMTTVLFEIKIDPSISTPAHYADISDCGTFKDEEEVLFTMGSVFRIQSIEPLDGRNISRIKLLLTDDNDPELTRLTHHIQSDMGSPNVLSFIELMYFEVEAYENVGMTLELLEKFSDALMNFENALQIQLKSLPSMDSNIAQTRIRMGFLYCRLEDADKASNEFGKCLDMDSTVWSVPLTQIARVYFLIGDLYEQKEENLKALSSFRESLRISEICLPIDQLQCANCYQFIGTVLCKLHKFSDALENYKLAMDFRLQVKPPTDPSIAVLWKRIGMVYAELNNYERAVFAFKASVEIKHSTMPMLEIEALSRSMVQGHFFSKRQHQDPLTNWRQFLEFQASSLHSDHPDLICTYRTIGSSLSGQNKHVDALYNFQRALDIRLKCSSRTDPEVAKDYWYLGINYMLLEQFDNALSSLKTCLSIQTISLPSYHCDLADTHTMIGTILQQQQKLTEALDNYESALKILFQSFSSTNLKTDQDSIKCRNSSLADIYVRIGDIHFEKEHLSEALVNYQLVLDVQLECTPRTHPMSMHAVKKLGIIYRLLGRYQEALIAYNEYLNLQLITLSPEHIDLAYTYQSIGNIQVKQQQYDEALSSYEKCLVIQTNSLPSNHLQIAYTFILISELLMKQGKFAQCPAYLDNSLSILLNEQPLREADIARVRRMIAKVNSKLA</sequence>
<dbReference type="Gene3D" id="3.90.176.10">
    <property type="entry name" value="Toxin ADP-ribosyltransferase, Chain A, domain 1"/>
    <property type="match status" value="1"/>
</dbReference>
<accession>A0A815Z8X2</accession>
<reference evidence="4" key="1">
    <citation type="submission" date="2021-02" db="EMBL/GenBank/DDBJ databases">
        <authorList>
            <person name="Nowell W R."/>
        </authorList>
    </citation>
    <scope>NUCLEOTIDE SEQUENCE</scope>
</reference>
<dbReference type="Pfam" id="PF13424">
    <property type="entry name" value="TPR_12"/>
    <property type="match status" value="1"/>
</dbReference>
<evidence type="ECO:0000256" key="1">
    <source>
        <dbReference type="ARBA" id="ARBA00022737"/>
    </source>
</evidence>
<dbReference type="InterPro" id="IPR011990">
    <property type="entry name" value="TPR-like_helical_dom_sf"/>
</dbReference>
<evidence type="ECO:0000313" key="5">
    <source>
        <dbReference type="Proteomes" id="UP000663834"/>
    </source>
</evidence>
<proteinExistence type="predicted"/>